<evidence type="ECO:0000256" key="1">
    <source>
        <dbReference type="SAM" id="MobiDB-lite"/>
    </source>
</evidence>
<dbReference type="KEGG" id="ehx:EMIHUDRAFT_441556"/>
<organism evidence="2 3">
    <name type="scientific">Emiliania huxleyi (strain CCMP1516)</name>
    <dbReference type="NCBI Taxonomy" id="280463"/>
    <lineage>
        <taxon>Eukaryota</taxon>
        <taxon>Haptista</taxon>
        <taxon>Haptophyta</taxon>
        <taxon>Prymnesiophyceae</taxon>
        <taxon>Isochrysidales</taxon>
        <taxon>Noelaerhabdaceae</taxon>
        <taxon>Emiliania</taxon>
    </lineage>
</organism>
<dbReference type="Proteomes" id="UP000013827">
    <property type="component" value="Unassembled WGS sequence"/>
</dbReference>
<dbReference type="RefSeq" id="XP_005785904.1">
    <property type="nucleotide sequence ID" value="XM_005785847.1"/>
</dbReference>
<dbReference type="GeneID" id="17278745"/>
<evidence type="ECO:0000313" key="3">
    <source>
        <dbReference type="Proteomes" id="UP000013827"/>
    </source>
</evidence>
<reference evidence="3" key="1">
    <citation type="journal article" date="2013" name="Nature">
        <title>Pan genome of the phytoplankton Emiliania underpins its global distribution.</title>
        <authorList>
            <person name="Read B.A."/>
            <person name="Kegel J."/>
            <person name="Klute M.J."/>
            <person name="Kuo A."/>
            <person name="Lefebvre S.C."/>
            <person name="Maumus F."/>
            <person name="Mayer C."/>
            <person name="Miller J."/>
            <person name="Monier A."/>
            <person name="Salamov A."/>
            <person name="Young J."/>
            <person name="Aguilar M."/>
            <person name="Claverie J.M."/>
            <person name="Frickenhaus S."/>
            <person name="Gonzalez K."/>
            <person name="Herman E.K."/>
            <person name="Lin Y.C."/>
            <person name="Napier J."/>
            <person name="Ogata H."/>
            <person name="Sarno A.F."/>
            <person name="Shmutz J."/>
            <person name="Schroeder D."/>
            <person name="de Vargas C."/>
            <person name="Verret F."/>
            <person name="von Dassow P."/>
            <person name="Valentin K."/>
            <person name="Van de Peer Y."/>
            <person name="Wheeler G."/>
            <person name="Dacks J.B."/>
            <person name="Delwiche C.F."/>
            <person name="Dyhrman S.T."/>
            <person name="Glockner G."/>
            <person name="John U."/>
            <person name="Richards T."/>
            <person name="Worden A.Z."/>
            <person name="Zhang X."/>
            <person name="Grigoriev I.V."/>
            <person name="Allen A.E."/>
            <person name="Bidle K."/>
            <person name="Borodovsky M."/>
            <person name="Bowler C."/>
            <person name="Brownlee C."/>
            <person name="Cock J.M."/>
            <person name="Elias M."/>
            <person name="Gladyshev V.N."/>
            <person name="Groth M."/>
            <person name="Guda C."/>
            <person name="Hadaegh A."/>
            <person name="Iglesias-Rodriguez M.D."/>
            <person name="Jenkins J."/>
            <person name="Jones B.M."/>
            <person name="Lawson T."/>
            <person name="Leese F."/>
            <person name="Lindquist E."/>
            <person name="Lobanov A."/>
            <person name="Lomsadze A."/>
            <person name="Malik S.B."/>
            <person name="Marsh M.E."/>
            <person name="Mackinder L."/>
            <person name="Mock T."/>
            <person name="Mueller-Roeber B."/>
            <person name="Pagarete A."/>
            <person name="Parker M."/>
            <person name="Probert I."/>
            <person name="Quesneville H."/>
            <person name="Raines C."/>
            <person name="Rensing S.A."/>
            <person name="Riano-Pachon D.M."/>
            <person name="Richier S."/>
            <person name="Rokitta S."/>
            <person name="Shiraiwa Y."/>
            <person name="Soanes D.M."/>
            <person name="van der Giezen M."/>
            <person name="Wahlund T.M."/>
            <person name="Williams B."/>
            <person name="Wilson W."/>
            <person name="Wolfe G."/>
            <person name="Wurch L.L."/>
        </authorList>
    </citation>
    <scope>NUCLEOTIDE SEQUENCE</scope>
</reference>
<reference evidence="2" key="2">
    <citation type="submission" date="2024-10" db="UniProtKB">
        <authorList>
            <consortium name="EnsemblProtists"/>
        </authorList>
    </citation>
    <scope>IDENTIFICATION</scope>
</reference>
<accession>A0A0D3KCJ0</accession>
<evidence type="ECO:0000313" key="2">
    <source>
        <dbReference type="EnsemblProtists" id="EOD33475"/>
    </source>
</evidence>
<proteinExistence type="predicted"/>
<protein>
    <recommendedName>
        <fullName evidence="4">Mannosyltransferase</fullName>
    </recommendedName>
</protein>
<name>A0A0D3KCJ0_EMIH1</name>
<dbReference type="EnsemblProtists" id="EOD33475">
    <property type="protein sequence ID" value="EOD33475"/>
    <property type="gene ID" value="EMIHUDRAFT_441556"/>
</dbReference>
<feature type="region of interest" description="Disordered" evidence="1">
    <location>
        <begin position="91"/>
        <end position="130"/>
    </location>
</feature>
<keyword evidence="3" id="KW-1185">Reference proteome</keyword>
<feature type="compositionally biased region" description="Low complexity" evidence="1">
    <location>
        <begin position="109"/>
        <end position="125"/>
    </location>
</feature>
<dbReference type="AlphaFoldDB" id="A0A0D3KCJ0"/>
<dbReference type="HOGENOM" id="CLU_702915_0_0_1"/>
<evidence type="ECO:0008006" key="4">
    <source>
        <dbReference type="Google" id="ProtNLM"/>
    </source>
</evidence>
<dbReference type="PaxDb" id="2903-EOD33475"/>
<sequence length="393" mass="42738">MLLARYCFFVPAAAAAALTELRLLRGPLFALALAIVVSSSLPALLRGADHVFFVDWSLPVYTAQALVLGRALAIGCRCRVAAENTAVARGARTNSTGSPHAARADSSRRSSSSAPRAAPRAALQATPPPQLAGGAQKALRCGFAAWMVWYTFGLPILGLQDMGNVHMFASLRLHGGSNHLFLPTGLLQEWLVNDEPSSPWSGGVVRVESATSPTMRNLYPAEVTHILSPRTRELLRTIGRQWFPLKTRIFGPAPHPEELVGPRLPYTIPALELRRLLKEARARREVNYELSYTHLPRWWRKMPAGRLDVNSSRAHHSDSTVAFSVDGRGVETCTSGPTGGWMLMGRSSTPCGPRELPNLPPPGLWPLKFLLFYPVPLLPAEAGPSAEMPCVDP</sequence>